<dbReference type="EC" id="2.4.-.-" evidence="2"/>
<gene>
    <name evidence="2" type="ORF">QYB97_19720</name>
</gene>
<evidence type="ECO:0000313" key="2">
    <source>
        <dbReference type="EMBL" id="MDN4526719.1"/>
    </source>
</evidence>
<dbReference type="Pfam" id="PF00534">
    <property type="entry name" value="Glycos_transf_1"/>
    <property type="match status" value="1"/>
</dbReference>
<protein>
    <submittedName>
        <fullName evidence="2">Glycosyltransferase</fullName>
        <ecNumber evidence="2">2.4.-.-</ecNumber>
    </submittedName>
</protein>
<dbReference type="EMBL" id="JAUHTR010000014">
    <property type="protein sequence ID" value="MDN4526719.1"/>
    <property type="molecule type" value="Genomic_DNA"/>
</dbReference>
<keyword evidence="2" id="KW-0328">Glycosyltransferase</keyword>
<dbReference type="Gene3D" id="3.40.50.2000">
    <property type="entry name" value="Glycogen Phosphorylase B"/>
    <property type="match status" value="2"/>
</dbReference>
<name>A0ABT8I117_9BACL</name>
<dbReference type="CDD" id="cd03811">
    <property type="entry name" value="GT4_GT28_WabH-like"/>
    <property type="match status" value="1"/>
</dbReference>
<evidence type="ECO:0000259" key="1">
    <source>
        <dbReference type="Pfam" id="PF00534"/>
    </source>
</evidence>
<keyword evidence="3" id="KW-1185">Reference proteome</keyword>
<dbReference type="GO" id="GO:0016757">
    <property type="term" value="F:glycosyltransferase activity"/>
    <property type="evidence" value="ECO:0007669"/>
    <property type="project" value="UniProtKB-KW"/>
</dbReference>
<organism evidence="2 3">
    <name type="scientific">Fictibacillus fluitans</name>
    <dbReference type="NCBI Taxonomy" id="3058422"/>
    <lineage>
        <taxon>Bacteria</taxon>
        <taxon>Bacillati</taxon>
        <taxon>Bacillota</taxon>
        <taxon>Bacilli</taxon>
        <taxon>Bacillales</taxon>
        <taxon>Fictibacillaceae</taxon>
        <taxon>Fictibacillus</taxon>
    </lineage>
</organism>
<reference evidence="2" key="1">
    <citation type="submission" date="2023-07" db="EMBL/GenBank/DDBJ databases">
        <title>Fictibacillus sp. isolated from freshwater pond.</title>
        <authorList>
            <person name="Kirdat K."/>
            <person name="Bhat A."/>
            <person name="Mourya A."/>
            <person name="Yadav A."/>
        </authorList>
    </citation>
    <scope>NUCLEOTIDE SEQUENCE</scope>
    <source>
        <strain evidence="2">NE201</strain>
    </source>
</reference>
<proteinExistence type="predicted"/>
<accession>A0ABT8I117</accession>
<keyword evidence="2" id="KW-0808">Transferase</keyword>
<sequence length="387" mass="44573">MRKIAIVTRELVLGGIEKALITMLKAIPKEDYDITVFVMGAGGELKEDLPENVKLECLYGYEKSIFEKVSKSIKKLKIIHAFEVGWYSILAKKTKTVFDQEMYLSKIAPIVNEKFDLAIAYHVPASFPVIYVINSLNAEHKVAWIHSDVSNYIDPLQRYIKYYEQYDKIFCVSHQAMEEFNKFLPNLKGRTELFYNMLDKERLKLLSETGEQYDDGFNGFKILTIGRLTSEKGQELIPGILKKLLSKGLNVRWYCIGDGVNRGVLEQRIKELHLKNNLILLGSKNNPYRYLRDCDLYVQPSQHEGYCITLAEARLFNRPIITTDFAGAREQIIHGTTGLIVEYGEDFIYKQILCLLNNNVLMQTFEKNLSNIDVENKSDISQLLKII</sequence>
<dbReference type="PANTHER" id="PTHR12526">
    <property type="entry name" value="GLYCOSYLTRANSFERASE"/>
    <property type="match status" value="1"/>
</dbReference>
<dbReference type="PANTHER" id="PTHR12526:SF572">
    <property type="entry name" value="BLL5144 PROTEIN"/>
    <property type="match status" value="1"/>
</dbReference>
<evidence type="ECO:0000313" key="3">
    <source>
        <dbReference type="Proteomes" id="UP001172721"/>
    </source>
</evidence>
<dbReference type="InterPro" id="IPR001296">
    <property type="entry name" value="Glyco_trans_1"/>
</dbReference>
<dbReference type="RefSeq" id="WP_301167741.1">
    <property type="nucleotide sequence ID" value="NZ_JAUHTR010000014.1"/>
</dbReference>
<feature type="domain" description="Glycosyl transferase family 1" evidence="1">
    <location>
        <begin position="220"/>
        <end position="368"/>
    </location>
</feature>
<dbReference type="Proteomes" id="UP001172721">
    <property type="component" value="Unassembled WGS sequence"/>
</dbReference>
<dbReference type="SUPFAM" id="SSF53756">
    <property type="entry name" value="UDP-Glycosyltransferase/glycogen phosphorylase"/>
    <property type="match status" value="1"/>
</dbReference>
<comment type="caution">
    <text evidence="2">The sequence shown here is derived from an EMBL/GenBank/DDBJ whole genome shotgun (WGS) entry which is preliminary data.</text>
</comment>